<feature type="transmembrane region" description="Helical" evidence="1">
    <location>
        <begin position="164"/>
        <end position="181"/>
    </location>
</feature>
<feature type="transmembrane region" description="Helical" evidence="1">
    <location>
        <begin position="6"/>
        <end position="27"/>
    </location>
</feature>
<protein>
    <submittedName>
        <fullName evidence="2">ZIP family zinc transporter</fullName>
    </submittedName>
</protein>
<dbReference type="RefSeq" id="WP_134021159.1">
    <property type="nucleotide sequence ID" value="NZ_SOEC01000030.1"/>
</dbReference>
<feature type="transmembrane region" description="Helical" evidence="1">
    <location>
        <begin position="122"/>
        <end position="143"/>
    </location>
</feature>
<organism evidence="2 3">
    <name type="scientific">Modicisalibacter xianhensis</name>
    <dbReference type="NCBI Taxonomy" id="442341"/>
    <lineage>
        <taxon>Bacteria</taxon>
        <taxon>Pseudomonadati</taxon>
        <taxon>Pseudomonadota</taxon>
        <taxon>Gammaproteobacteria</taxon>
        <taxon>Oceanospirillales</taxon>
        <taxon>Halomonadaceae</taxon>
        <taxon>Modicisalibacter</taxon>
    </lineage>
</organism>
<dbReference type="AlphaFoldDB" id="A0A4R8F9H8"/>
<gene>
    <name evidence="2" type="ORF">DFO67_1306</name>
</gene>
<comment type="caution">
    <text evidence="2">The sequence shown here is derived from an EMBL/GenBank/DDBJ whole genome shotgun (WGS) entry which is preliminary data.</text>
</comment>
<feature type="transmembrane region" description="Helical" evidence="1">
    <location>
        <begin position="67"/>
        <end position="84"/>
    </location>
</feature>
<evidence type="ECO:0000313" key="2">
    <source>
        <dbReference type="EMBL" id="TDX22196.1"/>
    </source>
</evidence>
<keyword evidence="1" id="KW-1133">Transmembrane helix</keyword>
<dbReference type="EMBL" id="SOEC01000030">
    <property type="protein sequence ID" value="TDX22196.1"/>
    <property type="molecule type" value="Genomic_DNA"/>
</dbReference>
<evidence type="ECO:0000313" key="3">
    <source>
        <dbReference type="Proteomes" id="UP000294489"/>
    </source>
</evidence>
<name>A0A4R8F9H8_9GAMM</name>
<accession>A0A4R8F9H8</accession>
<evidence type="ECO:0000256" key="1">
    <source>
        <dbReference type="SAM" id="Phobius"/>
    </source>
</evidence>
<feature type="transmembrane region" description="Helical" evidence="1">
    <location>
        <begin position="216"/>
        <end position="238"/>
    </location>
</feature>
<sequence>MLAEALLRGGVIGLIGMLSLIAGGIWSALREPSRRTRSVVQHLAAGAVFAGLTAEVLKRLLEDPSGPWIMGIGMALGLGLMLFIRSYGQSSGSGMALGFTIIADVLADGVLMGLAINSSSNPPSMVSIVFVIALIPELIFLGLTLTDEIGGDDWGKFKRIGMPGLVGIGVVVGSMLGGWASTGGDNIKTFIEAFGAVALAYLVVEELLREAHKQESNPLIAGMFFAGFIPFFIAAAIFS</sequence>
<feature type="transmembrane region" description="Helical" evidence="1">
    <location>
        <begin position="187"/>
        <end position="204"/>
    </location>
</feature>
<keyword evidence="1" id="KW-0472">Membrane</keyword>
<dbReference type="Proteomes" id="UP000294489">
    <property type="component" value="Unassembled WGS sequence"/>
</dbReference>
<keyword evidence="1" id="KW-0812">Transmembrane</keyword>
<proteinExistence type="predicted"/>
<feature type="transmembrane region" description="Helical" evidence="1">
    <location>
        <begin position="96"/>
        <end position="116"/>
    </location>
</feature>
<reference evidence="2 3" key="1">
    <citation type="submission" date="2019-03" db="EMBL/GenBank/DDBJ databases">
        <title>Freshwater and sediment microbial communities from various areas in North America, analyzing microbe dynamics in response to fracking.</title>
        <authorList>
            <person name="Lamendella R."/>
        </authorList>
    </citation>
    <scope>NUCLEOTIDE SEQUENCE [LARGE SCALE GENOMIC DNA]</scope>
    <source>
        <strain evidence="2 3">6_TX</strain>
    </source>
</reference>